<dbReference type="PANTHER" id="PTHR23023">
    <property type="entry name" value="DIMETHYLANILINE MONOOXYGENASE"/>
    <property type="match status" value="1"/>
</dbReference>
<evidence type="ECO:0000256" key="1">
    <source>
        <dbReference type="ARBA" id="ARBA00009183"/>
    </source>
</evidence>
<dbReference type="InterPro" id="IPR050346">
    <property type="entry name" value="FMO-like"/>
</dbReference>
<dbReference type="PRINTS" id="PR00370">
    <property type="entry name" value="FMOXYGENASE"/>
</dbReference>
<evidence type="ECO:0000256" key="2">
    <source>
        <dbReference type="ARBA" id="ARBA00022630"/>
    </source>
</evidence>
<comment type="similarity">
    <text evidence="1 6">Belongs to the FMO family.</text>
</comment>
<evidence type="ECO:0000256" key="4">
    <source>
        <dbReference type="ARBA" id="ARBA00022857"/>
    </source>
</evidence>
<comment type="caution">
    <text evidence="7">The sequence shown here is derived from an EMBL/GenBank/DDBJ whole genome shotgun (WGS) entry which is preliminary data.</text>
</comment>
<comment type="cofactor">
    <cofactor evidence="6">
        <name>FAD</name>
        <dbReference type="ChEBI" id="CHEBI:57692"/>
    </cofactor>
</comment>
<organism evidence="7 8">
    <name type="scientific">Rhynchospora pubera</name>
    <dbReference type="NCBI Taxonomy" id="906938"/>
    <lineage>
        <taxon>Eukaryota</taxon>
        <taxon>Viridiplantae</taxon>
        <taxon>Streptophyta</taxon>
        <taxon>Embryophyta</taxon>
        <taxon>Tracheophyta</taxon>
        <taxon>Spermatophyta</taxon>
        <taxon>Magnoliopsida</taxon>
        <taxon>Liliopsida</taxon>
        <taxon>Poales</taxon>
        <taxon>Cyperaceae</taxon>
        <taxon>Cyperoideae</taxon>
        <taxon>Rhynchosporeae</taxon>
        <taxon>Rhynchospora</taxon>
    </lineage>
</organism>
<keyword evidence="5 6" id="KW-0560">Oxidoreductase</keyword>
<dbReference type="GO" id="GO:0050661">
    <property type="term" value="F:NADP binding"/>
    <property type="evidence" value="ECO:0007669"/>
    <property type="project" value="InterPro"/>
</dbReference>
<keyword evidence="8" id="KW-1185">Reference proteome</keyword>
<dbReference type="InterPro" id="IPR020946">
    <property type="entry name" value="Flavin_mOase-like"/>
</dbReference>
<reference evidence="7" key="1">
    <citation type="submission" date="2022-08" db="EMBL/GenBank/DDBJ databases">
        <authorList>
            <person name="Marques A."/>
        </authorList>
    </citation>
    <scope>NUCLEOTIDE SEQUENCE</scope>
    <source>
        <strain evidence="7">RhyPub2mFocal</strain>
        <tissue evidence="7">Leaves</tissue>
    </source>
</reference>
<dbReference type="PIRSF" id="PIRSF000332">
    <property type="entry name" value="FMO"/>
    <property type="match status" value="1"/>
</dbReference>
<protein>
    <recommendedName>
        <fullName evidence="6">Flavin-containing monooxygenase</fullName>
        <ecNumber evidence="6">1.-.-.-</ecNumber>
    </recommendedName>
</protein>
<accession>A0AAV8HFF3</accession>
<dbReference type="Pfam" id="PF00743">
    <property type="entry name" value="FMO-like"/>
    <property type="match status" value="2"/>
</dbReference>
<dbReference type="EMBL" id="JAMFTS010000001">
    <property type="protein sequence ID" value="KAJ4816613.1"/>
    <property type="molecule type" value="Genomic_DNA"/>
</dbReference>
<evidence type="ECO:0000313" key="7">
    <source>
        <dbReference type="EMBL" id="KAJ4816613.1"/>
    </source>
</evidence>
<keyword evidence="2 6" id="KW-0285">Flavoprotein</keyword>
<keyword evidence="3 6" id="KW-0274">FAD</keyword>
<dbReference type="Proteomes" id="UP001140206">
    <property type="component" value="Chromosome 1"/>
</dbReference>
<name>A0AAV8HFF3_9POAL</name>
<dbReference type="InterPro" id="IPR000960">
    <property type="entry name" value="Flavin_mOase"/>
</dbReference>
<evidence type="ECO:0000256" key="6">
    <source>
        <dbReference type="RuleBase" id="RU361177"/>
    </source>
</evidence>
<dbReference type="Gene3D" id="3.50.50.60">
    <property type="entry name" value="FAD/NAD(P)-binding domain"/>
    <property type="match status" value="2"/>
</dbReference>
<evidence type="ECO:0000313" key="8">
    <source>
        <dbReference type="Proteomes" id="UP001140206"/>
    </source>
</evidence>
<keyword evidence="6 7" id="KW-0503">Monooxygenase</keyword>
<proteinExistence type="inferred from homology"/>
<dbReference type="FunFam" id="3.50.50.60:FF:000099">
    <property type="entry name" value="Flavin-containing monooxygenase"/>
    <property type="match status" value="1"/>
</dbReference>
<gene>
    <name evidence="7" type="ORF">LUZ62_029179</name>
</gene>
<keyword evidence="4" id="KW-0521">NADP</keyword>
<dbReference type="GO" id="GO:0004499">
    <property type="term" value="F:N,N-dimethylaniline monooxygenase activity"/>
    <property type="evidence" value="ECO:0007669"/>
    <property type="project" value="InterPro"/>
</dbReference>
<dbReference type="InterPro" id="IPR036188">
    <property type="entry name" value="FAD/NAD-bd_sf"/>
</dbReference>
<dbReference type="GO" id="GO:0050660">
    <property type="term" value="F:flavin adenine dinucleotide binding"/>
    <property type="evidence" value="ECO:0007669"/>
    <property type="project" value="InterPro"/>
</dbReference>
<dbReference type="EC" id="1.-.-.-" evidence="6"/>
<evidence type="ECO:0000256" key="3">
    <source>
        <dbReference type="ARBA" id="ARBA00022827"/>
    </source>
</evidence>
<sequence length="455" mass="51616">MASFAPRPIPSPLHLRLAVVGAGAAGLVAARELRREGHGVVVFERGASVGGTWVYTPAVESDPLGTDPARNIVHSSLYKSLRTNLPRECMGFLDYPFVPRGSGGDARRFPSHEEVLRYLENFAEEFGLIESIRFRTEVERVEREVDGKRWIVKSREVGGGGEKKREVYDGVVVCNGHYTEPRIAEISGIDAWPGNQMHSHNYRVPEPFVNQAVIVIGSSASAVDISRDVARLAKEVHIASRSVTGRVPAKVPSYENMWFHSTIERADRDGSVVFHDGSLVYADVIIHCTGYKYYFPFLETNGVLTVDDNQVSPLYKHVFPPQLAPSLSFIGLPWKVIPFPLVELQCKWLAGILSGRIELPLEEEMLKDVKADYQRLEMKGWPKRYAHNFSDFQFEYDDWLAEQCGLPPVEDWRKEMYVVASKNRVARPEVYRDEWDDDHLVEQSYKYFENLVQLS</sequence>
<dbReference type="SUPFAM" id="SSF51905">
    <property type="entry name" value="FAD/NAD(P)-binding domain"/>
    <property type="match status" value="2"/>
</dbReference>
<dbReference type="AlphaFoldDB" id="A0AAV8HFF3"/>
<evidence type="ECO:0000256" key="5">
    <source>
        <dbReference type="ARBA" id="ARBA00023002"/>
    </source>
</evidence>